<dbReference type="KEGG" id="glz:GLAREA_02651"/>
<reference evidence="3 4" key="1">
    <citation type="journal article" date="2013" name="BMC Genomics">
        <title>Genomics-driven discovery of the pneumocandin biosynthetic gene cluster in the fungus Glarea lozoyensis.</title>
        <authorList>
            <person name="Chen L."/>
            <person name="Yue Q."/>
            <person name="Zhang X."/>
            <person name="Xiang M."/>
            <person name="Wang C."/>
            <person name="Li S."/>
            <person name="Che Y."/>
            <person name="Ortiz-Lopez F.J."/>
            <person name="Bills G.F."/>
            <person name="Liu X."/>
            <person name="An Z."/>
        </authorList>
    </citation>
    <scope>NUCLEOTIDE SEQUENCE [LARGE SCALE GENOMIC DNA]</scope>
    <source>
        <strain evidence="4">ATCC 20868 / MF5171</strain>
    </source>
</reference>
<dbReference type="RefSeq" id="XP_008085927.1">
    <property type="nucleotide sequence ID" value="XM_008087736.1"/>
</dbReference>
<gene>
    <name evidence="3" type="ORF">GLAREA_02651</name>
</gene>
<evidence type="ECO:0000313" key="3">
    <source>
        <dbReference type="EMBL" id="EPE26737.1"/>
    </source>
</evidence>
<evidence type="ECO:0000256" key="1">
    <source>
        <dbReference type="SAM" id="SignalP"/>
    </source>
</evidence>
<dbReference type="Proteomes" id="UP000016922">
    <property type="component" value="Unassembled WGS sequence"/>
</dbReference>
<dbReference type="OMA" id="TGTWPPI"/>
<dbReference type="GO" id="GO:0016798">
    <property type="term" value="F:hydrolase activity, acting on glycosyl bonds"/>
    <property type="evidence" value="ECO:0007669"/>
    <property type="project" value="UniProtKB-KW"/>
</dbReference>
<feature type="domain" description="Beta-glucuronidase C-terminal" evidence="2">
    <location>
        <begin position="378"/>
        <end position="481"/>
    </location>
</feature>
<dbReference type="AlphaFoldDB" id="S3CJP6"/>
<keyword evidence="3" id="KW-0378">Hydrolase</keyword>
<dbReference type="Gene3D" id="3.20.20.80">
    <property type="entry name" value="Glycosidases"/>
    <property type="match status" value="1"/>
</dbReference>
<dbReference type="InterPro" id="IPR031728">
    <property type="entry name" value="GlcAase_C"/>
</dbReference>
<proteinExistence type="predicted"/>
<evidence type="ECO:0000313" key="4">
    <source>
        <dbReference type="Proteomes" id="UP000016922"/>
    </source>
</evidence>
<dbReference type="eggNOG" id="ENOG502R0IR">
    <property type="taxonomic scope" value="Eukaryota"/>
</dbReference>
<dbReference type="PANTHER" id="PTHR36183:SF3">
    <property type="entry name" value="BETA-GLUCURONIDASE C-TERMINAL DOMAIN-CONTAINING PROTEIN"/>
    <property type="match status" value="1"/>
</dbReference>
<feature type="chain" id="PRO_5004518675" evidence="1">
    <location>
        <begin position="24"/>
        <end position="485"/>
    </location>
</feature>
<accession>S3CJP6</accession>
<dbReference type="InterPro" id="IPR017853">
    <property type="entry name" value="GH"/>
</dbReference>
<keyword evidence="4" id="KW-1185">Reference proteome</keyword>
<dbReference type="Pfam" id="PF16862">
    <property type="entry name" value="Glyco_hydro_79C"/>
    <property type="match status" value="1"/>
</dbReference>
<dbReference type="SUPFAM" id="SSF51445">
    <property type="entry name" value="(Trans)glycosidases"/>
    <property type="match status" value="1"/>
</dbReference>
<keyword evidence="1" id="KW-0732">Signal</keyword>
<keyword evidence="3" id="KW-0326">Glycosidase</keyword>
<organism evidence="3 4">
    <name type="scientific">Glarea lozoyensis (strain ATCC 20868 / MF5171)</name>
    <dbReference type="NCBI Taxonomy" id="1116229"/>
    <lineage>
        <taxon>Eukaryota</taxon>
        <taxon>Fungi</taxon>
        <taxon>Dikarya</taxon>
        <taxon>Ascomycota</taxon>
        <taxon>Pezizomycotina</taxon>
        <taxon>Leotiomycetes</taxon>
        <taxon>Helotiales</taxon>
        <taxon>Helotiaceae</taxon>
        <taxon>Glarea</taxon>
    </lineage>
</organism>
<feature type="signal peptide" evidence="1">
    <location>
        <begin position="1"/>
        <end position="23"/>
    </location>
</feature>
<dbReference type="HOGENOM" id="CLU_022148_4_0_1"/>
<dbReference type="EMBL" id="KE145370">
    <property type="protein sequence ID" value="EPE26737.1"/>
    <property type="molecule type" value="Genomic_DNA"/>
</dbReference>
<evidence type="ECO:0000259" key="2">
    <source>
        <dbReference type="Pfam" id="PF16862"/>
    </source>
</evidence>
<name>S3CJP6_GLAL2</name>
<sequence length="485" mass="50954">MRIPTRRALWILLLGPATIPAGAASISYTVPGTPPAGSSSLDVAPVGVSFEFFAFPSYFTNVTATKQCLSNFRSLTGVWPPIRIGGTTQDRAQHDASASAMVVYTVADPKDAPAKLTFGSSFFKLAATYAGTVVIGLNRGYNNIANTIAAAKVAQKSMSNLRAIELGNEPEYYAGANQPIAVAAGSWTPGVDAKSQNSWIAAVGQALGSPAIIQAGNSNTDPPTWGAAELIPNLNSTSRSYVYDYSHHNYPGGTVTSLMSHSGIVNNMKKFKADVAAAMAVGKEYVLGETNSVSGGGAAGVSPTFGAALWTMDYVLHASVLNIRRTYFHHGTVGLCYYCWWGRYSMGAPYYGAYAAQEAMANGSYIAQLDNGSSAYAGYVIYDSASKPLRVMLYNSEYYAGSGTRVASNFTLSGIKSSSVKAKRLTAASALSRADNGAVPTWGGQQFADVTCSIAGTETFETTTVTNGSVTFSIAASEALLVYLQ</sequence>
<dbReference type="OrthoDB" id="2796951at2759"/>
<protein>
    <submittedName>
        <fullName evidence="3">(Trans)glycosidase</fullName>
    </submittedName>
</protein>
<dbReference type="PANTHER" id="PTHR36183">
    <property type="entry name" value="BETA-GLUCURONIDASE"/>
    <property type="match status" value="1"/>
</dbReference>
<dbReference type="GeneID" id="19461707"/>
<dbReference type="InterPro" id="IPR052974">
    <property type="entry name" value="GH79_Enzymes"/>
</dbReference>